<dbReference type="SUPFAM" id="SSF55486">
    <property type="entry name" value="Metalloproteases ('zincins'), catalytic domain"/>
    <property type="match status" value="1"/>
</dbReference>
<dbReference type="GO" id="GO:0008237">
    <property type="term" value="F:metallopeptidase activity"/>
    <property type="evidence" value="ECO:0007669"/>
    <property type="project" value="InterPro"/>
</dbReference>
<dbReference type="GO" id="GO:0008270">
    <property type="term" value="F:zinc ion binding"/>
    <property type="evidence" value="ECO:0007669"/>
    <property type="project" value="InterPro"/>
</dbReference>
<organism evidence="2 3">
    <name type="scientific">Qipengyuania algicida</name>
    <dbReference type="NCBI Taxonomy" id="1836209"/>
    <lineage>
        <taxon>Bacteria</taxon>
        <taxon>Pseudomonadati</taxon>
        <taxon>Pseudomonadota</taxon>
        <taxon>Alphaproteobacteria</taxon>
        <taxon>Sphingomonadales</taxon>
        <taxon>Erythrobacteraceae</taxon>
        <taxon>Qipengyuania</taxon>
    </lineage>
</organism>
<accession>A0A845AG73</accession>
<dbReference type="Pfam" id="PF01433">
    <property type="entry name" value="Peptidase_M1"/>
    <property type="match status" value="1"/>
</dbReference>
<evidence type="ECO:0000313" key="3">
    <source>
        <dbReference type="Proteomes" id="UP000439780"/>
    </source>
</evidence>
<protein>
    <submittedName>
        <fullName evidence="2">M1 family peptidase</fullName>
    </submittedName>
</protein>
<dbReference type="EMBL" id="WTYA01000005">
    <property type="protein sequence ID" value="MXP28644.1"/>
    <property type="molecule type" value="Genomic_DNA"/>
</dbReference>
<dbReference type="CDD" id="cd09604">
    <property type="entry name" value="M1_APN_like"/>
    <property type="match status" value="1"/>
</dbReference>
<dbReference type="InterPro" id="IPR014782">
    <property type="entry name" value="Peptidase_M1_dom"/>
</dbReference>
<comment type="caution">
    <text evidence="2">The sequence shown here is derived from an EMBL/GenBank/DDBJ whole genome shotgun (WGS) entry which is preliminary data.</text>
</comment>
<keyword evidence="3" id="KW-1185">Reference proteome</keyword>
<evidence type="ECO:0000259" key="1">
    <source>
        <dbReference type="Pfam" id="PF01433"/>
    </source>
</evidence>
<feature type="domain" description="Peptidase M1 membrane alanine aminopeptidase" evidence="1">
    <location>
        <begin position="384"/>
        <end position="541"/>
    </location>
</feature>
<dbReference type="OrthoDB" id="9814383at2"/>
<gene>
    <name evidence="2" type="ORF">GRI58_07405</name>
</gene>
<proteinExistence type="predicted"/>
<sequence length="643" mass="71606">MAQSNAQADAHKFDPVAAFAPFDMHQAVNVYRSSNGLPGPEYWQNRADYQIHASLNADAKVPSLKGSEVITYTNKSPDKLAELWLQLDQNRYRAGSRGAYAAGKPQGGTTDGYVLDSVEIEQGGSFVPAKTLVSDTRLRVTLPSLLAAKGGQIKLRISWHFDIPGAWGGRMAWGMAKDGPVYNLAQWYPRMAVYDDIRGWDTLPYLAQEFYLEYGNFDYYVTAPSDMIIAGSGALMNPQDVLTATQRKRLAEAHDSNATVFIIKRSEIGKASSRPKQGGTLTWHFHMNDTRDVAFAASKTFAWDAARINLPDGKSALAQSVYPAESAGDAAWGRSTQYLKDSVENFSRRWFTYPWPNAINVAGIASGMEYPGIVFDGINDRGKALFWITAHEIGHSWFPMIVGFDERRNAWMDEGFNTFIDTYESDDFNHGEYGPKRDSEYAPGGGNPVDEILPVIEDPNAPVLLTRADSIIEKYRHPVTYFKSALGLRLLREEILGPDRFDPAFRRFIAAWAFKHPQPADFFRAMDSGAGEDLSWWWRGWYANNWTLDLGVDAITPVDGHRAKGTAITVGSYDKLVMPATLRVNFADGTHEDMSLPVESWIRNRDTKVFVPAGSTVLSAEVDPDHKLPDRDRSNNLLVATAS</sequence>
<name>A0A845AG73_9SPHN</name>
<evidence type="ECO:0000313" key="2">
    <source>
        <dbReference type="EMBL" id="MXP28644.1"/>
    </source>
</evidence>
<dbReference type="Proteomes" id="UP000439780">
    <property type="component" value="Unassembled WGS sequence"/>
</dbReference>
<dbReference type="InterPro" id="IPR027268">
    <property type="entry name" value="Peptidase_M4/M1_CTD_sf"/>
</dbReference>
<reference evidence="2 3" key="1">
    <citation type="submission" date="2019-12" db="EMBL/GenBank/DDBJ databases">
        <title>Genomic-based taxomic classification of the family Erythrobacteraceae.</title>
        <authorList>
            <person name="Xu L."/>
        </authorList>
    </citation>
    <scope>NUCLEOTIDE SEQUENCE [LARGE SCALE GENOMIC DNA]</scope>
    <source>
        <strain evidence="2 3">KEMB 9005-328</strain>
    </source>
</reference>
<dbReference type="Gene3D" id="1.10.390.10">
    <property type="entry name" value="Neutral Protease Domain 2"/>
    <property type="match status" value="1"/>
</dbReference>
<dbReference type="AlphaFoldDB" id="A0A845AG73"/>